<dbReference type="Proteomes" id="UP001595976">
    <property type="component" value="Unassembled WGS sequence"/>
</dbReference>
<gene>
    <name evidence="2" type="ORF">ACFPK2_11515</name>
</gene>
<dbReference type="EMBL" id="JBHSLI010000004">
    <property type="protein sequence ID" value="MFC5293616.1"/>
    <property type="molecule type" value="Genomic_DNA"/>
</dbReference>
<dbReference type="RefSeq" id="WP_260348194.1">
    <property type="nucleotide sequence ID" value="NZ_JAOAOS010000004.1"/>
</dbReference>
<proteinExistence type="predicted"/>
<dbReference type="InterPro" id="IPR029068">
    <property type="entry name" value="Glyas_Bleomycin-R_OHBP_Dase"/>
</dbReference>
<evidence type="ECO:0000313" key="3">
    <source>
        <dbReference type="Proteomes" id="UP001595976"/>
    </source>
</evidence>
<reference evidence="3" key="1">
    <citation type="journal article" date="2019" name="Int. J. Syst. Evol. Microbiol.">
        <title>The Global Catalogue of Microorganisms (GCM) 10K type strain sequencing project: providing services to taxonomists for standard genome sequencing and annotation.</title>
        <authorList>
            <consortium name="The Broad Institute Genomics Platform"/>
            <consortium name="The Broad Institute Genome Sequencing Center for Infectious Disease"/>
            <person name="Wu L."/>
            <person name="Ma J."/>
        </authorList>
    </citation>
    <scope>NUCLEOTIDE SEQUENCE [LARGE SCALE GENOMIC DNA]</scope>
    <source>
        <strain evidence="3">CGMCC 1.15643</strain>
    </source>
</reference>
<feature type="domain" description="Glyoxalase-like" evidence="1">
    <location>
        <begin position="17"/>
        <end position="205"/>
    </location>
</feature>
<comment type="caution">
    <text evidence="2">The sequence shown here is derived from an EMBL/GenBank/DDBJ whole genome shotgun (WGS) entry which is preliminary data.</text>
</comment>
<protein>
    <submittedName>
        <fullName evidence="2">VOC family protein</fullName>
    </submittedName>
</protein>
<name>A0ABW0F5E9_9HYPH</name>
<dbReference type="Gene3D" id="3.10.180.10">
    <property type="entry name" value="2,3-Dihydroxybiphenyl 1,2-Dioxygenase, domain 1"/>
    <property type="match status" value="1"/>
</dbReference>
<dbReference type="InterPro" id="IPR025870">
    <property type="entry name" value="Glyoxalase-like_dom"/>
</dbReference>
<sequence>MSSATQAGERPGDLWPDHVNHSVPDLERARDRMVALGFLVTPRSDQLAPDADGKLVRTGMANHCVMLGRGYIELSGAILDDTPAVRGLRDTLARHVGVHLLALGTPDPAFQAERLPQAGFAPATLMNYQRLVEAADRSEQLARFTLAFAPRELVPEARLLTVRHETPELLWQERWLGHPNGVTGLQEVVYAAADLPASVERLSRYVGVEPQPGTIGMALPLARGRLSVLPAGQAAALFAPLPGAPCTAGYVLGTDDLDALVQFLKARSVALSGQGAGWLAVAGGEALGSHIYFAEPGAKLPWH</sequence>
<dbReference type="SUPFAM" id="SSF54593">
    <property type="entry name" value="Glyoxalase/Bleomycin resistance protein/Dihydroxybiphenyl dioxygenase"/>
    <property type="match status" value="1"/>
</dbReference>
<accession>A0ABW0F5E9</accession>
<evidence type="ECO:0000259" key="1">
    <source>
        <dbReference type="Pfam" id="PF13468"/>
    </source>
</evidence>
<organism evidence="2 3">
    <name type="scientific">Bosea minatitlanensis</name>
    <dbReference type="NCBI Taxonomy" id="128782"/>
    <lineage>
        <taxon>Bacteria</taxon>
        <taxon>Pseudomonadati</taxon>
        <taxon>Pseudomonadota</taxon>
        <taxon>Alphaproteobacteria</taxon>
        <taxon>Hyphomicrobiales</taxon>
        <taxon>Boseaceae</taxon>
        <taxon>Bosea</taxon>
    </lineage>
</organism>
<evidence type="ECO:0000313" key="2">
    <source>
        <dbReference type="EMBL" id="MFC5293616.1"/>
    </source>
</evidence>
<dbReference type="Pfam" id="PF13468">
    <property type="entry name" value="Glyoxalase_3"/>
    <property type="match status" value="1"/>
</dbReference>
<keyword evidence="3" id="KW-1185">Reference proteome</keyword>